<protein>
    <submittedName>
        <fullName evidence="9">DNA polymerase V</fullName>
    </submittedName>
</protein>
<evidence type="ECO:0000259" key="8">
    <source>
        <dbReference type="Pfam" id="PF00717"/>
    </source>
</evidence>
<keyword evidence="4 7" id="KW-0068">Autocatalytic cleavage</keyword>
<feature type="domain" description="Peptidase S24/S26A/S26B/S26C" evidence="8">
    <location>
        <begin position="12"/>
        <end position="120"/>
    </location>
</feature>
<organism evidence="9 10">
    <name type="scientific">Oceanicoccus sagamiensis</name>
    <dbReference type="NCBI Taxonomy" id="716816"/>
    <lineage>
        <taxon>Bacteria</taxon>
        <taxon>Pseudomonadati</taxon>
        <taxon>Pseudomonadota</taxon>
        <taxon>Gammaproteobacteria</taxon>
        <taxon>Cellvibrionales</taxon>
        <taxon>Spongiibacteraceae</taxon>
        <taxon>Oceanicoccus</taxon>
    </lineage>
</organism>
<evidence type="ECO:0000256" key="5">
    <source>
        <dbReference type="ARBA" id="ARBA00023204"/>
    </source>
</evidence>
<reference evidence="9 10" key="1">
    <citation type="submission" date="2016-11" db="EMBL/GenBank/DDBJ databases">
        <title>Trade-off between light-utilization and light-protection in marine flavobacteria.</title>
        <authorList>
            <person name="Kumagai Y."/>
        </authorList>
    </citation>
    <scope>NUCLEOTIDE SEQUENCE [LARGE SCALE GENOMIC DNA]</scope>
    <source>
        <strain evidence="9 10">NBRC 107125</strain>
    </source>
</reference>
<dbReference type="GO" id="GO:0009432">
    <property type="term" value="P:SOS response"/>
    <property type="evidence" value="ECO:0007669"/>
    <property type="project" value="UniProtKB-KW"/>
</dbReference>
<dbReference type="EMBL" id="CP019343">
    <property type="protein sequence ID" value="ARN75830.1"/>
    <property type="molecule type" value="Genomic_DNA"/>
</dbReference>
<keyword evidence="2" id="KW-0227">DNA damage</keyword>
<dbReference type="InterPro" id="IPR015927">
    <property type="entry name" value="Peptidase_S24_S26A/B/C"/>
</dbReference>
<dbReference type="NCBIfam" id="NF007621">
    <property type="entry name" value="PRK10276.1"/>
    <property type="match status" value="1"/>
</dbReference>
<accession>A0A1X9NCS5</accession>
<dbReference type="GO" id="GO:0016787">
    <property type="term" value="F:hydrolase activity"/>
    <property type="evidence" value="ECO:0007669"/>
    <property type="project" value="UniProtKB-KW"/>
</dbReference>
<dbReference type="PRINTS" id="PR00726">
    <property type="entry name" value="LEXASERPTASE"/>
</dbReference>
<dbReference type="InterPro" id="IPR036286">
    <property type="entry name" value="LexA/Signal_pep-like_sf"/>
</dbReference>
<dbReference type="PANTHER" id="PTHR33516">
    <property type="entry name" value="LEXA REPRESSOR"/>
    <property type="match status" value="1"/>
</dbReference>
<dbReference type="InterPro" id="IPR039418">
    <property type="entry name" value="LexA-like"/>
</dbReference>
<keyword evidence="5" id="KW-0234">DNA repair</keyword>
<gene>
    <name evidence="9" type="ORF">BST96_17995</name>
</gene>
<dbReference type="Pfam" id="PF00717">
    <property type="entry name" value="Peptidase_S24"/>
    <property type="match status" value="1"/>
</dbReference>
<dbReference type="PANTHER" id="PTHR33516:SF2">
    <property type="entry name" value="LEXA REPRESSOR-RELATED"/>
    <property type="match status" value="1"/>
</dbReference>
<dbReference type="InterPro" id="IPR050077">
    <property type="entry name" value="LexA_repressor"/>
</dbReference>
<dbReference type="GO" id="GO:0006355">
    <property type="term" value="P:regulation of DNA-templated transcription"/>
    <property type="evidence" value="ECO:0007669"/>
    <property type="project" value="InterPro"/>
</dbReference>
<dbReference type="Proteomes" id="UP000193450">
    <property type="component" value="Chromosome"/>
</dbReference>
<evidence type="ECO:0000313" key="9">
    <source>
        <dbReference type="EMBL" id="ARN75830.1"/>
    </source>
</evidence>
<keyword evidence="10" id="KW-1185">Reference proteome</keyword>
<evidence type="ECO:0000256" key="4">
    <source>
        <dbReference type="ARBA" id="ARBA00022813"/>
    </source>
</evidence>
<dbReference type="SUPFAM" id="SSF51306">
    <property type="entry name" value="LexA/Signal peptidase"/>
    <property type="match status" value="1"/>
</dbReference>
<dbReference type="KEGG" id="osg:BST96_17995"/>
<dbReference type="RefSeq" id="WP_085760022.1">
    <property type="nucleotide sequence ID" value="NZ_CP019343.1"/>
</dbReference>
<evidence type="ECO:0000256" key="7">
    <source>
        <dbReference type="RuleBase" id="RU003991"/>
    </source>
</evidence>
<name>A0A1X9NCS5_9GAMM</name>
<evidence type="ECO:0000256" key="3">
    <source>
        <dbReference type="ARBA" id="ARBA00022801"/>
    </source>
</evidence>
<dbReference type="GO" id="GO:0003677">
    <property type="term" value="F:DNA binding"/>
    <property type="evidence" value="ECO:0007669"/>
    <property type="project" value="InterPro"/>
</dbReference>
<dbReference type="Gene3D" id="2.10.109.10">
    <property type="entry name" value="Umud Fragment, subunit A"/>
    <property type="match status" value="1"/>
</dbReference>
<comment type="similarity">
    <text evidence="1 7">Belongs to the peptidase S24 family.</text>
</comment>
<dbReference type="AlphaFoldDB" id="A0A1X9NCS5"/>
<evidence type="ECO:0000313" key="10">
    <source>
        <dbReference type="Proteomes" id="UP000193450"/>
    </source>
</evidence>
<proteinExistence type="inferred from homology"/>
<dbReference type="CDD" id="cd06529">
    <property type="entry name" value="S24_LexA-like"/>
    <property type="match status" value="1"/>
</dbReference>
<dbReference type="OrthoDB" id="9787787at2"/>
<evidence type="ECO:0000256" key="2">
    <source>
        <dbReference type="ARBA" id="ARBA00022763"/>
    </source>
</evidence>
<evidence type="ECO:0000256" key="1">
    <source>
        <dbReference type="ARBA" id="ARBA00007484"/>
    </source>
</evidence>
<dbReference type="STRING" id="716816.BST96_17995"/>
<keyword evidence="6" id="KW-0742">SOS response</keyword>
<dbReference type="GO" id="GO:0006281">
    <property type="term" value="P:DNA repair"/>
    <property type="evidence" value="ECO:0007669"/>
    <property type="project" value="UniProtKB-KW"/>
</dbReference>
<dbReference type="InterPro" id="IPR006197">
    <property type="entry name" value="Peptidase_S24_LexA"/>
</dbReference>
<sequence length="131" mass="14361">MKVILVPKFSCSVSAGFPSPADDFIDEEIDLLKKLIEQPSSTFLARVVGMSQINVGLFPGDLLIVERHLEPKNGSLVIAALDGELTCKTIDTERQLLLPANDAMRPIPVGNSELVIEGVVRRWIRCHVPLS</sequence>
<evidence type="ECO:0000256" key="6">
    <source>
        <dbReference type="ARBA" id="ARBA00023236"/>
    </source>
</evidence>
<keyword evidence="3 7" id="KW-0378">Hydrolase</keyword>